<protein>
    <recommendedName>
        <fullName evidence="7">Glutathione S-transferase</fullName>
    </recommendedName>
</protein>
<dbReference type="Gene3D" id="1.20.1050.10">
    <property type="match status" value="1"/>
</dbReference>
<dbReference type="InterPro" id="IPR040079">
    <property type="entry name" value="Glutathione_S-Trfase"/>
</dbReference>
<dbReference type="InterPro" id="IPR036249">
    <property type="entry name" value="Thioredoxin-like_sf"/>
</dbReference>
<organism evidence="5 6">
    <name type="scientific">Amanita thiersii Skay4041</name>
    <dbReference type="NCBI Taxonomy" id="703135"/>
    <lineage>
        <taxon>Eukaryota</taxon>
        <taxon>Fungi</taxon>
        <taxon>Dikarya</taxon>
        <taxon>Basidiomycota</taxon>
        <taxon>Agaricomycotina</taxon>
        <taxon>Agaricomycetes</taxon>
        <taxon>Agaricomycetidae</taxon>
        <taxon>Agaricales</taxon>
        <taxon>Pluteineae</taxon>
        <taxon>Amanitaceae</taxon>
        <taxon>Amanita</taxon>
    </lineage>
</organism>
<feature type="domain" description="GST N-terminal" evidence="3">
    <location>
        <begin position="5"/>
        <end position="94"/>
    </location>
</feature>
<evidence type="ECO:0000313" key="6">
    <source>
        <dbReference type="Proteomes" id="UP000242287"/>
    </source>
</evidence>
<dbReference type="InterPro" id="IPR036282">
    <property type="entry name" value="Glutathione-S-Trfase_C_sf"/>
</dbReference>
<dbReference type="Pfam" id="PF02798">
    <property type="entry name" value="GST_N"/>
    <property type="match status" value="1"/>
</dbReference>
<name>A0A2A9NUX3_9AGAR</name>
<proteinExistence type="inferred from homology"/>
<dbReference type="InterPro" id="IPR010987">
    <property type="entry name" value="Glutathione-S-Trfase_C-like"/>
</dbReference>
<feature type="domain" description="GST C-terminal" evidence="4">
    <location>
        <begin position="103"/>
        <end position="224"/>
    </location>
</feature>
<evidence type="ECO:0000256" key="2">
    <source>
        <dbReference type="RuleBase" id="RU003494"/>
    </source>
</evidence>
<dbReference type="Pfam" id="PF00043">
    <property type="entry name" value="GST_C"/>
    <property type="match status" value="1"/>
</dbReference>
<evidence type="ECO:0000259" key="3">
    <source>
        <dbReference type="PROSITE" id="PS50404"/>
    </source>
</evidence>
<sequence>MSDSKPSVTLYSAPTPNGFCASIIFEELKAIYPSISYTPVKVNMSQNEQKEPWFLKLNPNGRIPVIVDHTNCDLPIFESSAIALYMVQKYDKDFHLWFDPSSDPTSYGQMLQWTFFTHGGVGPMTGQLAHFVRYATEDIPYAKTRYLDETKRLYGVLETGLQNRDFLAGPGRGKYSVADIKTFTWVGVHERVGIESLGEFPNLKAYLQRCRARDAVQAGYKLLQ</sequence>
<accession>A0A2A9NUX3</accession>
<evidence type="ECO:0008006" key="7">
    <source>
        <dbReference type="Google" id="ProtNLM"/>
    </source>
</evidence>
<dbReference type="Proteomes" id="UP000242287">
    <property type="component" value="Unassembled WGS sequence"/>
</dbReference>
<dbReference type="SFLD" id="SFLDS00019">
    <property type="entry name" value="Glutathione_Transferase_(cytos"/>
    <property type="match status" value="1"/>
</dbReference>
<reference evidence="5 6" key="1">
    <citation type="submission" date="2014-02" db="EMBL/GenBank/DDBJ databases">
        <title>Transposable element dynamics among asymbiotic and ectomycorrhizal Amanita fungi.</title>
        <authorList>
            <consortium name="DOE Joint Genome Institute"/>
            <person name="Hess J."/>
            <person name="Skrede I."/>
            <person name="Wolfe B."/>
            <person name="LaButti K."/>
            <person name="Ohm R.A."/>
            <person name="Grigoriev I.V."/>
            <person name="Pringle A."/>
        </authorList>
    </citation>
    <scope>NUCLEOTIDE SEQUENCE [LARGE SCALE GENOMIC DNA]</scope>
    <source>
        <strain evidence="5 6">SKay4041</strain>
    </source>
</reference>
<dbReference type="PANTHER" id="PTHR44051:SF8">
    <property type="entry name" value="GLUTATHIONE S-TRANSFERASE GSTA"/>
    <property type="match status" value="1"/>
</dbReference>
<dbReference type="PANTHER" id="PTHR44051">
    <property type="entry name" value="GLUTATHIONE S-TRANSFERASE-RELATED"/>
    <property type="match status" value="1"/>
</dbReference>
<dbReference type="STRING" id="703135.A0A2A9NUX3"/>
<dbReference type="OrthoDB" id="422574at2759"/>
<keyword evidence="6" id="KW-1185">Reference proteome</keyword>
<dbReference type="InterPro" id="IPR004046">
    <property type="entry name" value="GST_C"/>
</dbReference>
<dbReference type="PROSITE" id="PS50404">
    <property type="entry name" value="GST_NTER"/>
    <property type="match status" value="1"/>
</dbReference>
<comment type="similarity">
    <text evidence="1 2">Belongs to the GST superfamily.</text>
</comment>
<evidence type="ECO:0000259" key="4">
    <source>
        <dbReference type="PROSITE" id="PS50405"/>
    </source>
</evidence>
<dbReference type="SUPFAM" id="SSF52833">
    <property type="entry name" value="Thioredoxin-like"/>
    <property type="match status" value="1"/>
</dbReference>
<dbReference type="SFLD" id="SFLDG01151">
    <property type="entry name" value="Main.2:_Nu-like"/>
    <property type="match status" value="1"/>
</dbReference>
<dbReference type="AlphaFoldDB" id="A0A2A9NUX3"/>
<dbReference type="EMBL" id="KZ301988">
    <property type="protein sequence ID" value="PFH51453.1"/>
    <property type="molecule type" value="Genomic_DNA"/>
</dbReference>
<dbReference type="SUPFAM" id="SSF47616">
    <property type="entry name" value="GST C-terminal domain-like"/>
    <property type="match status" value="1"/>
</dbReference>
<dbReference type="PROSITE" id="PS50405">
    <property type="entry name" value="GST_CTER"/>
    <property type="match status" value="1"/>
</dbReference>
<dbReference type="SFLD" id="SFLDG00358">
    <property type="entry name" value="Main_(cytGST)"/>
    <property type="match status" value="1"/>
</dbReference>
<dbReference type="CDD" id="cd03048">
    <property type="entry name" value="GST_N_Ure2p_like"/>
    <property type="match status" value="1"/>
</dbReference>
<evidence type="ECO:0000256" key="1">
    <source>
        <dbReference type="ARBA" id="ARBA00007409"/>
    </source>
</evidence>
<dbReference type="Gene3D" id="3.40.30.10">
    <property type="entry name" value="Glutaredoxin"/>
    <property type="match status" value="1"/>
</dbReference>
<evidence type="ECO:0000313" key="5">
    <source>
        <dbReference type="EMBL" id="PFH51453.1"/>
    </source>
</evidence>
<dbReference type="InterPro" id="IPR004045">
    <property type="entry name" value="Glutathione_S-Trfase_N"/>
</dbReference>
<gene>
    <name evidence="5" type="ORF">AMATHDRAFT_191529</name>
</gene>